<dbReference type="Proteomes" id="UP000406735">
    <property type="component" value="Unassembled WGS sequence"/>
</dbReference>
<evidence type="ECO:0000313" key="19">
    <source>
        <dbReference type="EMBL" id="RGS48534.1"/>
    </source>
</evidence>
<dbReference type="Proteomes" id="UP000421283">
    <property type="component" value="Unassembled WGS sequence"/>
</dbReference>
<dbReference type="RefSeq" id="WP_022122172.1">
    <property type="nucleotide sequence ID" value="NZ_CATKVS010000004.1"/>
</dbReference>
<evidence type="ECO:0000313" key="42">
    <source>
        <dbReference type="Proteomes" id="UP000286501"/>
    </source>
</evidence>
<dbReference type="Proteomes" id="UP001209417">
    <property type="component" value="Unassembled WGS sequence"/>
</dbReference>
<dbReference type="Proteomes" id="UP000421408">
    <property type="component" value="Unassembled WGS sequence"/>
</dbReference>
<evidence type="ECO:0000313" key="14">
    <source>
        <dbReference type="EMBL" id="MQN90773.1"/>
    </source>
</evidence>
<dbReference type="EMBL" id="QRVN01000003">
    <property type="protein sequence ID" value="RGS48534.1"/>
    <property type="molecule type" value="Genomic_DNA"/>
</dbReference>
<dbReference type="Proteomes" id="UP001206014">
    <property type="component" value="Unassembled WGS sequence"/>
</dbReference>
<dbReference type="Proteomes" id="UP000284990">
    <property type="component" value="Unassembled WGS sequence"/>
</dbReference>
<dbReference type="AlphaFoldDB" id="A0A174MVT8"/>
<dbReference type="EMBL" id="VZAP01000088">
    <property type="protein sequence ID" value="MQO92373.1"/>
    <property type="molecule type" value="Genomic_DNA"/>
</dbReference>
<evidence type="ECO:0000313" key="38">
    <source>
        <dbReference type="Proteomes" id="UP000285776"/>
    </source>
</evidence>
<dbReference type="EMBL" id="QRIN01000065">
    <property type="protein sequence ID" value="RHG63504.1"/>
    <property type="molecule type" value="Genomic_DNA"/>
</dbReference>
<dbReference type="EMBL" id="QSFW01000011">
    <property type="protein sequence ID" value="RHA87349.1"/>
    <property type="molecule type" value="Genomic_DNA"/>
</dbReference>
<dbReference type="EMBL" id="QSSA01000044">
    <property type="protein sequence ID" value="RGL54877.1"/>
    <property type="molecule type" value="Genomic_DNA"/>
</dbReference>
<evidence type="ECO:0000313" key="32">
    <source>
        <dbReference type="Proteomes" id="UP000283872"/>
    </source>
</evidence>
<evidence type="ECO:0000313" key="4">
    <source>
        <dbReference type="EMBL" id="MCP9599568.1"/>
    </source>
</evidence>
<dbReference type="EMBL" id="QSAQ01000035">
    <property type="protein sequence ID" value="RGW66302.1"/>
    <property type="molecule type" value="Genomic_DNA"/>
</dbReference>
<evidence type="ECO:0000313" key="21">
    <source>
        <dbReference type="EMBL" id="RGW43107.1"/>
    </source>
</evidence>
<evidence type="ECO:0000313" key="22">
    <source>
        <dbReference type="EMBL" id="RGW66302.1"/>
    </source>
</evidence>
<dbReference type="Proteomes" id="UP001204486">
    <property type="component" value="Unassembled WGS sequence"/>
</dbReference>
<dbReference type="EMBL" id="VZCC01000108">
    <property type="protein sequence ID" value="MQN85343.1"/>
    <property type="molecule type" value="Genomic_DNA"/>
</dbReference>
<reference evidence="1" key="3">
    <citation type="submission" date="2021-12" db="EMBL/GenBank/DDBJ databases">
        <authorList>
            <person name="Lv X."/>
        </authorList>
    </citation>
    <scope>NUCLEOTIDE SEQUENCE</scope>
    <source>
        <strain evidence="1">HF2106</strain>
    </source>
</reference>
<comment type="caution">
    <text evidence="18">The sequence shown here is derived from an EMBL/GenBank/DDBJ whole genome shotgun (WGS) entry which is preliminary data.</text>
</comment>
<evidence type="ECO:0000313" key="44">
    <source>
        <dbReference type="Proteomes" id="UP000406735"/>
    </source>
</evidence>
<evidence type="ECO:0000313" key="47">
    <source>
        <dbReference type="Proteomes" id="UP000421283"/>
    </source>
</evidence>
<dbReference type="Proteomes" id="UP000286211">
    <property type="component" value="Unassembled WGS sequence"/>
</dbReference>
<accession>A0A174MVT8</accession>
<evidence type="ECO:0000313" key="23">
    <source>
        <dbReference type="EMBL" id="RGW83118.1"/>
    </source>
</evidence>
<evidence type="ECO:0000313" key="16">
    <source>
        <dbReference type="EMBL" id="MQO92373.1"/>
    </source>
</evidence>
<dbReference type="Proteomes" id="UP000285236">
    <property type="component" value="Unassembled WGS sequence"/>
</dbReference>
<evidence type="ECO:0000313" key="12">
    <source>
        <dbReference type="EMBL" id="MQN78271.1"/>
    </source>
</evidence>
<dbReference type="Proteomes" id="UP000285604">
    <property type="component" value="Unassembled WGS sequence"/>
</dbReference>
<evidence type="ECO:0000313" key="11">
    <source>
        <dbReference type="EMBL" id="MQN30956.1"/>
    </source>
</evidence>
<evidence type="ECO:0000313" key="37">
    <source>
        <dbReference type="Proteomes" id="UP000285604"/>
    </source>
</evidence>
<organism evidence="18 32">
    <name type="scientific">Segatella copri</name>
    <dbReference type="NCBI Taxonomy" id="165179"/>
    <lineage>
        <taxon>Bacteria</taxon>
        <taxon>Pseudomonadati</taxon>
        <taxon>Bacteroidota</taxon>
        <taxon>Bacteroidia</taxon>
        <taxon>Bacteroidales</taxon>
        <taxon>Prevotellaceae</taxon>
        <taxon>Segatella</taxon>
    </lineage>
</organism>
<evidence type="ECO:0000313" key="24">
    <source>
        <dbReference type="EMBL" id="RGX90559.1"/>
    </source>
</evidence>
<dbReference type="EMBL" id="JAPDVD010000001">
    <property type="protein sequence ID" value="MCW4138587.1"/>
    <property type="molecule type" value="Genomic_DNA"/>
</dbReference>
<dbReference type="EMBL" id="JAPDUM010000001">
    <property type="protein sequence ID" value="MCW4164158.1"/>
    <property type="molecule type" value="Genomic_DNA"/>
</dbReference>
<dbReference type="Proteomes" id="UP000390763">
    <property type="component" value="Unassembled WGS sequence"/>
</dbReference>
<dbReference type="Proteomes" id="UP001205506">
    <property type="component" value="Unassembled WGS sequence"/>
</dbReference>
<dbReference type="EMBL" id="QSCI01000099">
    <property type="protein sequence ID" value="RGX90559.1"/>
    <property type="molecule type" value="Genomic_DNA"/>
</dbReference>
<evidence type="ECO:0000313" key="3">
    <source>
        <dbReference type="EMBL" id="MCP9549080.1"/>
    </source>
</evidence>
<evidence type="ECO:0000313" key="35">
    <source>
        <dbReference type="Proteomes" id="UP000284990"/>
    </source>
</evidence>
<dbReference type="EMBL" id="VZBQ01000135">
    <property type="protein sequence ID" value="MQN90773.1"/>
    <property type="molecule type" value="Genomic_DNA"/>
</dbReference>
<dbReference type="EMBL" id="QRYP01000062">
    <property type="protein sequence ID" value="RGU90228.1"/>
    <property type="molecule type" value="Genomic_DNA"/>
</dbReference>
<dbReference type="Proteomes" id="UP000261187">
    <property type="component" value="Unassembled WGS sequence"/>
</dbReference>
<evidence type="ECO:0000313" key="8">
    <source>
        <dbReference type="EMBL" id="MCW4156823.1"/>
    </source>
</evidence>
<dbReference type="EMBL" id="QSAV01000001">
    <property type="protein sequence ID" value="RGW83118.1"/>
    <property type="molecule type" value="Genomic_DNA"/>
</dbReference>
<dbReference type="Proteomes" id="UP001208620">
    <property type="component" value="Unassembled WGS sequence"/>
</dbReference>
<dbReference type="Proteomes" id="UP000420707">
    <property type="component" value="Unassembled WGS sequence"/>
</dbReference>
<evidence type="ECO:0000313" key="36">
    <source>
        <dbReference type="Proteomes" id="UP000285236"/>
    </source>
</evidence>
<dbReference type="EMBL" id="VZBZ01000135">
    <property type="protein sequence ID" value="MQN78271.1"/>
    <property type="molecule type" value="Genomic_DNA"/>
</dbReference>
<dbReference type="EMBL" id="JANDWN010000011">
    <property type="protein sequence ID" value="MCP9599568.1"/>
    <property type="molecule type" value="Genomic_DNA"/>
</dbReference>
<evidence type="ECO:0000313" key="40">
    <source>
        <dbReference type="Proteomes" id="UP000286113"/>
    </source>
</evidence>
<evidence type="ECO:0000313" key="49">
    <source>
        <dbReference type="Proteomes" id="UP000423156"/>
    </source>
</evidence>
<evidence type="ECO:0000313" key="7">
    <source>
        <dbReference type="EMBL" id="MCW4138587.1"/>
    </source>
</evidence>
<dbReference type="Proteomes" id="UP000286501">
    <property type="component" value="Unassembled WGS sequence"/>
</dbReference>
<dbReference type="EMBL" id="VZCY01000083">
    <property type="protein sequence ID" value="MQN10125.1"/>
    <property type="molecule type" value="Genomic_DNA"/>
</dbReference>
<dbReference type="Proteomes" id="UP001200307">
    <property type="component" value="Unassembled WGS sequence"/>
</dbReference>
<reference evidence="14" key="6">
    <citation type="submission" date="2022-12" db="EMBL/GenBank/DDBJ databases">
        <title>Distinct polysaccharide growth profiles of human intestinal Prevotella copri isolates.</title>
        <authorList>
            <person name="Fehlner-Peach H."/>
            <person name="Magnabosco C."/>
            <person name="Raghavan V."/>
            <person name="Scher J.U."/>
            <person name="Tett A."/>
            <person name="Cox L.M."/>
            <person name="Gottsegen C."/>
            <person name="Watters A."/>
            <person name="Wiltshire- Gordon J.D."/>
            <person name="Segata N."/>
            <person name="Bonneau R."/>
            <person name="Littman D.R."/>
        </authorList>
    </citation>
    <scope>NUCLEOTIDE SEQUENCE</scope>
    <source>
        <strain evidence="14">IP54</strain>
    </source>
</reference>
<evidence type="ECO:0000313" key="26">
    <source>
        <dbReference type="EMBL" id="RHG63504.1"/>
    </source>
</evidence>
<evidence type="ECO:0000313" key="1">
    <source>
        <dbReference type="EMBL" id="MCE4122408.1"/>
    </source>
</evidence>
<dbReference type="Proteomes" id="UP000284548">
    <property type="component" value="Unassembled WGS sequence"/>
</dbReference>
<dbReference type="EMBL" id="JAPDVH010000001">
    <property type="protein sequence ID" value="MCW4156823.1"/>
    <property type="molecule type" value="Genomic_DNA"/>
</dbReference>
<dbReference type="Proteomes" id="UP000423156">
    <property type="component" value="Unassembled WGS sequence"/>
</dbReference>
<dbReference type="Proteomes" id="UP001209168">
    <property type="component" value="Unassembled WGS sequence"/>
</dbReference>
<dbReference type="EMBL" id="QRNB01000003">
    <property type="protein sequence ID" value="RHK12761.1"/>
    <property type="molecule type" value="Genomic_DNA"/>
</dbReference>
<dbReference type="Proteomes" id="UP000283872">
    <property type="component" value="Unassembled WGS sequence"/>
</dbReference>
<reference evidence="5" key="5">
    <citation type="submission" date="2022-11" db="EMBL/GenBank/DDBJ databases">
        <title>Genomic repertoires linked with pathogenic potency of arthritogenic Prevotella copri isolated from the gut of rheumatoid arthritis patients.</title>
        <authorList>
            <person name="Nii T."/>
            <person name="Maeda Y."/>
            <person name="Motooka D."/>
            <person name="Naito M."/>
            <person name="Matsumoto Y."/>
            <person name="Ogawa T."/>
            <person name="Oguro-Igashira E."/>
            <person name="Kishikawa T."/>
            <person name="Yamashita M."/>
            <person name="Koizumi S."/>
            <person name="Kurakawa T."/>
            <person name="Okumura R."/>
            <person name="Kayama H."/>
            <person name="Murakami M."/>
            <person name="Sakaguchi T."/>
            <person name="Das B."/>
            <person name="Nakamura S."/>
            <person name="Okada Y."/>
            <person name="Kumanogoh A."/>
            <person name="Takeda K."/>
        </authorList>
    </citation>
    <scope>NUCLEOTIDE SEQUENCE</scope>
    <source>
        <strain evidence="8">H012_8</strain>
        <strain evidence="6">H019-1</strain>
        <strain evidence="7">H105_2-2</strain>
        <strain evidence="5">N016-13</strain>
        <strain evidence="9">RA-N001-16</strain>
    </source>
</reference>
<dbReference type="EMBL" id="QRKB01000012">
    <property type="protein sequence ID" value="RHH83302.1"/>
    <property type="molecule type" value="Genomic_DNA"/>
</dbReference>
<dbReference type="EMBL" id="JAPDUS010000001">
    <property type="protein sequence ID" value="MCW4091969.1"/>
    <property type="molecule type" value="Genomic_DNA"/>
</dbReference>
<evidence type="ECO:0000313" key="5">
    <source>
        <dbReference type="EMBL" id="MCW4091969.1"/>
    </source>
</evidence>
<dbReference type="Proteomes" id="UP000286113">
    <property type="component" value="Unassembled WGS sequence"/>
</dbReference>
<dbReference type="Proteomes" id="UP000285776">
    <property type="component" value="Unassembled WGS sequence"/>
</dbReference>
<protein>
    <submittedName>
        <fullName evidence="18">Uncharacterized protein</fullName>
    </submittedName>
</protein>
<dbReference type="EMBL" id="JAPDVG010000001">
    <property type="protein sequence ID" value="MCW4132722.1"/>
    <property type="molecule type" value="Genomic_DNA"/>
</dbReference>
<dbReference type="EMBL" id="VZBT01000039">
    <property type="protein sequence ID" value="MQO03361.1"/>
    <property type="molecule type" value="Genomic_DNA"/>
</dbReference>
<evidence type="ECO:0000313" key="2">
    <source>
        <dbReference type="EMBL" id="MCP9501505.1"/>
    </source>
</evidence>
<reference evidence="2" key="4">
    <citation type="submission" date="2022-07" db="EMBL/GenBank/DDBJ databases">
        <title>Prevotella copri.</title>
        <authorList>
            <person name="Yang C."/>
        </authorList>
    </citation>
    <scope>NUCLEOTIDE SEQUENCE</scope>
    <source>
        <strain evidence="4">HF1476</strain>
        <strain evidence="3">HF1805</strain>
        <strain evidence="2">HF88</strain>
    </source>
</reference>
<sequence length="74" mass="8377">MKQDLKVLAEHIEKKVGKAHVFHKMWDVLKGKEKPSRQTLDKLALLAGFQSWDDFQGALHGTEDGLVNYDAGEK</sequence>
<evidence type="ECO:0000313" key="17">
    <source>
        <dbReference type="EMBL" id="RGL54877.1"/>
    </source>
</evidence>
<evidence type="ECO:0000313" key="39">
    <source>
        <dbReference type="Proteomes" id="UP000286077"/>
    </source>
</evidence>
<dbReference type="Proteomes" id="UP001209074">
    <property type="component" value="Unassembled WGS sequence"/>
</dbReference>
<dbReference type="EMBL" id="JANDXR010000008">
    <property type="protein sequence ID" value="MCP9501505.1"/>
    <property type="molecule type" value="Genomic_DNA"/>
</dbReference>
<evidence type="ECO:0000313" key="45">
    <source>
        <dbReference type="Proteomes" id="UP000420635"/>
    </source>
</evidence>
<dbReference type="EMBL" id="JANDWU010000008">
    <property type="protein sequence ID" value="MCP9549080.1"/>
    <property type="molecule type" value="Genomic_DNA"/>
</dbReference>
<dbReference type="Proteomes" id="UP001209476">
    <property type="component" value="Unassembled WGS sequence"/>
</dbReference>
<evidence type="ECO:0000313" key="6">
    <source>
        <dbReference type="EMBL" id="MCW4132722.1"/>
    </source>
</evidence>
<evidence type="ECO:0000313" key="20">
    <source>
        <dbReference type="EMBL" id="RGU90228.1"/>
    </source>
</evidence>
<reference evidence="30 31" key="1">
    <citation type="submission" date="2018-08" db="EMBL/GenBank/DDBJ databases">
        <title>A genome reference for cultivated species of the human gut microbiota.</title>
        <authorList>
            <person name="Zou Y."/>
            <person name="Xue W."/>
            <person name="Luo G."/>
        </authorList>
    </citation>
    <scope>NUCLEOTIDE SEQUENCE [LARGE SCALE GENOMIC DNA]</scope>
    <source>
        <strain evidence="23 38">AF10-17</strain>
        <strain evidence="22 39">AF11-14</strain>
        <strain evidence="21 31">AF12-50</strain>
        <strain evidence="20 36">AF15-25</strain>
        <strain evidence="19 40">AF22-1</strain>
        <strain evidence="18 32">AF24-12</strain>
        <strain evidence="29 34">AF43-2</strain>
        <strain evidence="28 41">AF46-2NS</strain>
        <strain evidence="27 33">AM16-54</strain>
        <strain evidence="26 42">AM22-1</strain>
        <strain evidence="25 35">AM42-23AC</strain>
        <strain evidence="24 37">OF03-3</strain>
        <strain evidence="17 30">TF06-40</strain>
    </source>
</reference>
<dbReference type="EMBL" id="QSAG01000009">
    <property type="protein sequence ID" value="RGW43107.1"/>
    <property type="molecule type" value="Genomic_DNA"/>
</dbReference>
<evidence type="ECO:0000313" key="25">
    <source>
        <dbReference type="EMBL" id="RHA87349.1"/>
    </source>
</evidence>
<evidence type="ECO:0000313" key="34">
    <source>
        <dbReference type="Proteomes" id="UP000284562"/>
    </source>
</evidence>
<dbReference type="Proteomes" id="UP000286077">
    <property type="component" value="Unassembled WGS sequence"/>
</dbReference>
<evidence type="ECO:0000313" key="46">
    <source>
        <dbReference type="Proteomes" id="UP000420707"/>
    </source>
</evidence>
<evidence type="ECO:0000313" key="29">
    <source>
        <dbReference type="EMBL" id="RHK46172.1"/>
    </source>
</evidence>
<evidence type="ECO:0000313" key="48">
    <source>
        <dbReference type="Proteomes" id="UP000421408"/>
    </source>
</evidence>
<dbReference type="EMBL" id="JAJTVO010000014">
    <property type="protein sequence ID" value="MCE4122408.1"/>
    <property type="molecule type" value="Genomic_DNA"/>
</dbReference>
<name>A0A174MVT8_9BACT</name>
<evidence type="ECO:0000313" key="13">
    <source>
        <dbReference type="EMBL" id="MQN85343.1"/>
    </source>
</evidence>
<dbReference type="EMBL" id="VZCR01000022">
    <property type="protein sequence ID" value="MQN30956.1"/>
    <property type="molecule type" value="Genomic_DNA"/>
</dbReference>
<reference evidence="43 44" key="2">
    <citation type="submission" date="2019-09" db="EMBL/GenBank/DDBJ databases">
        <title>Distinct polysaccharide growth profiles of human intestinal Prevotella copri isolates.</title>
        <authorList>
            <person name="Fehlner-Peach H."/>
            <person name="Magnabosco C."/>
            <person name="Raghavan V."/>
            <person name="Scher J.U."/>
            <person name="Tett A."/>
            <person name="Cox L.M."/>
            <person name="Gottsegen C."/>
            <person name="Watters A."/>
            <person name="Wiltshire- Gordon J.D."/>
            <person name="Segata N."/>
            <person name="Bonneau R."/>
            <person name="Littman D.R."/>
        </authorList>
    </citation>
    <scope>NUCLEOTIDE SEQUENCE [LARGE SCALE GENOMIC DNA]</scope>
    <source>
        <strain evidence="12 49">BU41712</strain>
        <strain evidence="48">iAA108</strain>
        <strain evidence="13">IAA108</strain>
        <strain evidence="43">iAK279</strain>
        <strain evidence="15">IAK279</strain>
        <strain evidence="46">iAP146</strain>
        <strain evidence="11">IAP146</strain>
        <strain evidence="47">iAU3127</strain>
        <strain evidence="16">IAU3127</strain>
        <strain evidence="44">iK21513</strain>
        <strain evidence="10">IK21513</strain>
        <strain evidence="45">iP54</strain>
    </source>
</reference>
<dbReference type="EMBL" id="QRNN01000080">
    <property type="protein sequence ID" value="RHK46172.1"/>
    <property type="molecule type" value="Genomic_DNA"/>
</dbReference>
<gene>
    <name evidence="29" type="ORF">DW064_13720</name>
    <name evidence="28" type="ORF">DW079_00910</name>
    <name evidence="27" type="ORF">DW192_06335</name>
    <name evidence="26" type="ORF">DW250_12805</name>
    <name evidence="25" type="ORF">DW916_06115</name>
    <name evidence="23" type="ORF">DWV53_00470</name>
    <name evidence="22" type="ORF">DWV60_12520</name>
    <name evidence="21" type="ORF">DWV76_06560</name>
    <name evidence="20" type="ORF">DWW35_14465</name>
    <name evidence="19" type="ORF">DWX90_02575</name>
    <name evidence="18" type="ORF">DWY11_14745</name>
    <name evidence="24" type="ORF">DXA63_14335</name>
    <name evidence="17" type="ORF">DXC61_14240</name>
    <name evidence="16" type="ORF">F7D31_06785</name>
    <name evidence="14" type="ORF">F7D59_13200</name>
    <name evidence="15" type="ORF">F7D62_04390</name>
    <name evidence="12" type="ORF">F7D71_10500</name>
    <name evidence="13" type="ORF">F7D74_15465</name>
    <name evidence="11" type="ORF">F7D90_03100</name>
    <name evidence="10" type="ORF">F7D97_09395</name>
    <name evidence="1" type="ORF">LYY06_09065</name>
    <name evidence="4" type="ORF">NNC55_06320</name>
    <name evidence="3" type="ORF">NNC68_06270</name>
    <name evidence="2" type="ORF">NND11_08050</name>
    <name evidence="9" type="ORF">ONS98_02740</name>
    <name evidence="7" type="ORF">ONT01_12600</name>
    <name evidence="5" type="ORF">ONT05_00070</name>
    <name evidence="6" type="ORF">ONT19_14280</name>
    <name evidence="8" type="ORF">ONT23_15110</name>
</gene>
<dbReference type="Proteomes" id="UP000284562">
    <property type="component" value="Unassembled WGS sequence"/>
</dbReference>
<evidence type="ECO:0000313" key="31">
    <source>
        <dbReference type="Proteomes" id="UP000283785"/>
    </source>
</evidence>
<dbReference type="EMBL" id="QRVA01000059">
    <property type="protein sequence ID" value="RGS11202.1"/>
    <property type="molecule type" value="Genomic_DNA"/>
</dbReference>
<evidence type="ECO:0000313" key="41">
    <source>
        <dbReference type="Proteomes" id="UP000286211"/>
    </source>
</evidence>
<evidence type="ECO:0000313" key="15">
    <source>
        <dbReference type="EMBL" id="MQO03361.1"/>
    </source>
</evidence>
<dbReference type="Proteomes" id="UP000283785">
    <property type="component" value="Unassembled WGS sequence"/>
</dbReference>
<evidence type="ECO:0000313" key="43">
    <source>
        <dbReference type="Proteomes" id="UP000390763"/>
    </source>
</evidence>
<evidence type="ECO:0000313" key="27">
    <source>
        <dbReference type="EMBL" id="RHH83302.1"/>
    </source>
</evidence>
<evidence type="ECO:0000313" key="9">
    <source>
        <dbReference type="EMBL" id="MCW4164158.1"/>
    </source>
</evidence>
<evidence type="ECO:0000313" key="18">
    <source>
        <dbReference type="EMBL" id="RGS11202.1"/>
    </source>
</evidence>
<evidence type="ECO:0000313" key="28">
    <source>
        <dbReference type="EMBL" id="RHK12761.1"/>
    </source>
</evidence>
<evidence type="ECO:0000313" key="10">
    <source>
        <dbReference type="EMBL" id="MQN10125.1"/>
    </source>
</evidence>
<proteinExistence type="predicted"/>
<evidence type="ECO:0000313" key="30">
    <source>
        <dbReference type="Proteomes" id="UP000261187"/>
    </source>
</evidence>
<evidence type="ECO:0000313" key="33">
    <source>
        <dbReference type="Proteomes" id="UP000284548"/>
    </source>
</evidence>
<dbReference type="Proteomes" id="UP000420635">
    <property type="component" value="Unassembled WGS sequence"/>
</dbReference>